<dbReference type="Proteomes" id="UP000004440">
    <property type="component" value="Unassembled WGS sequence"/>
</dbReference>
<dbReference type="EMBL" id="AFPU01000001">
    <property type="protein sequence ID" value="EGP93369.1"/>
    <property type="molecule type" value="Genomic_DNA"/>
</dbReference>
<evidence type="ECO:0000313" key="1">
    <source>
        <dbReference type="EMBL" id="EGP93369.1"/>
    </source>
</evidence>
<sequence length="556" mass="63509">MWCFNCKIDQKLDQLILCKELGHDIDSEGLFTITNYDVNKMKETTEESKPKNPVTILAKFATPLMTKIIVSQSDNTRVFVVVKMNNHFETIELDKKNPKAYDWLRVTAFDTLKQMYSEETCGNAIGFLRAKALMKEESKRDEIHLRVAYVNGEIYYDLGRPDWKIIKITRDEITLIDYSKDTPMFIRTPKIAQQVEPNFRPEGNPLDEYVKICRMSNPELYKVHLISMFLAGMPMPAMGMRGHAGASKSTTSSLTKRIIDPSGIKNEDNLKSFPHGEDNFVTSLYSSYFSGFENISYIDVETSNMICRAITGGSFEKRAQYTNGDVYAISLMRKILINGVDFTISQSDLADRTIIYELERILEDHRKTDKFIEDAFQRLLPDLLGQIFLTLQKVLGTINEVEKQNRILPRMASFGIYGEAIYQALGHKQGKFLELYNDSIKKNLENLYDSNPIIPCLEYVLGDENERTIQAENLYKQITGFATSEGYTTSKLPKAPNGLHNWFMRSKTLLDDNNIKVTKEINKQSKAVSGFTPNATIYNIKRIVSTQTALDNELGL</sequence>
<evidence type="ECO:0000313" key="2">
    <source>
        <dbReference type="Proteomes" id="UP000004440"/>
    </source>
</evidence>
<dbReference type="STRING" id="1001994.MY1_0604"/>
<comment type="caution">
    <text evidence="1">The sequence shown here is derived from an EMBL/GenBank/DDBJ whole genome shotgun (WGS) entry which is preliminary data.</text>
</comment>
<gene>
    <name evidence="1" type="ORF">MY1_0604</name>
</gene>
<name>F9CVR7_9ARCH</name>
<dbReference type="RefSeq" id="WP_007550095.1">
    <property type="nucleotide sequence ID" value="NZ_AFPU01000001.1"/>
</dbReference>
<dbReference type="AlphaFoldDB" id="F9CVR7"/>
<reference evidence="1 2" key="1">
    <citation type="journal article" date="2011" name="J. Bacteriol.">
        <title>Genome Sequence of an Ammonia-Oxidizing Soil Archaeon, "Candidatus Nitrosoarchaeum koreensis" MY1.</title>
        <authorList>
            <person name="Kim B.K."/>
            <person name="Jung M.Y."/>
            <person name="Yu D.S."/>
            <person name="Park S.J."/>
            <person name="Oh T.K."/>
            <person name="Rhee S.K."/>
            <person name="Kim J.F."/>
        </authorList>
    </citation>
    <scope>NUCLEOTIDE SEQUENCE [LARGE SCALE GENOMIC DNA]</scope>
    <source>
        <strain evidence="1 2">MY1</strain>
    </source>
</reference>
<proteinExistence type="predicted"/>
<organism evidence="1 2">
    <name type="scientific">Nitrosarchaeum koreense MY1</name>
    <dbReference type="NCBI Taxonomy" id="1001994"/>
    <lineage>
        <taxon>Archaea</taxon>
        <taxon>Nitrososphaerota</taxon>
        <taxon>Nitrososphaeria</taxon>
        <taxon>Nitrosopumilales</taxon>
        <taxon>Nitrosopumilaceae</taxon>
        <taxon>Nitrosarchaeum</taxon>
    </lineage>
</organism>
<accession>F9CVR7</accession>
<protein>
    <submittedName>
        <fullName evidence="1">Bifunctional DNA primase/polymerase</fullName>
    </submittedName>
</protein>
<keyword evidence="2" id="KW-1185">Reference proteome</keyword>
<dbReference type="OrthoDB" id="11919at2157"/>